<dbReference type="GO" id="GO:0006869">
    <property type="term" value="P:lipid transport"/>
    <property type="evidence" value="ECO:0007669"/>
    <property type="project" value="InterPro"/>
</dbReference>
<evidence type="ECO:0000256" key="1">
    <source>
        <dbReference type="ARBA" id="ARBA00010090"/>
    </source>
</evidence>
<dbReference type="GO" id="GO:0042157">
    <property type="term" value="P:lipoprotein metabolic process"/>
    <property type="evidence" value="ECO:0007669"/>
    <property type="project" value="InterPro"/>
</dbReference>
<accession>A0A6P8F9B2</accession>
<evidence type="ECO:0000256" key="2">
    <source>
        <dbReference type="SAM" id="MobiDB-lite"/>
    </source>
</evidence>
<dbReference type="PANTHER" id="PTHR14096:SF28">
    <property type="entry name" value="APOLIPOPROTEIN L, 1-RELATED"/>
    <property type="match status" value="1"/>
</dbReference>
<dbReference type="InterPro" id="IPR008405">
    <property type="entry name" value="ApoL"/>
</dbReference>
<dbReference type="OrthoDB" id="8920155at2759"/>
<dbReference type="AlphaFoldDB" id="A0A6P8F9B2"/>
<feature type="compositionally biased region" description="Basic and acidic residues" evidence="2">
    <location>
        <begin position="118"/>
        <end position="140"/>
    </location>
</feature>
<feature type="compositionally biased region" description="Pro residues" evidence="2">
    <location>
        <begin position="1"/>
        <end position="17"/>
    </location>
</feature>
<dbReference type="Pfam" id="PF05461">
    <property type="entry name" value="ApoL"/>
    <property type="match status" value="1"/>
</dbReference>
<proteinExistence type="inferred from homology"/>
<dbReference type="Proteomes" id="UP000515152">
    <property type="component" value="Chromosome 26"/>
</dbReference>
<reference evidence="4" key="1">
    <citation type="submission" date="2025-08" db="UniProtKB">
        <authorList>
            <consortium name="RefSeq"/>
        </authorList>
    </citation>
    <scope>IDENTIFICATION</scope>
</reference>
<name>A0A6P8F9B2_CLUHA</name>
<dbReference type="RefSeq" id="XP_031419742.1">
    <property type="nucleotide sequence ID" value="XM_031563882.2"/>
</dbReference>
<feature type="region of interest" description="Disordered" evidence="2">
    <location>
        <begin position="100"/>
        <end position="169"/>
    </location>
</feature>
<feature type="region of interest" description="Disordered" evidence="2">
    <location>
        <begin position="1"/>
        <end position="57"/>
    </location>
</feature>
<dbReference type="GeneID" id="116219857"/>
<dbReference type="GO" id="GO:0005576">
    <property type="term" value="C:extracellular region"/>
    <property type="evidence" value="ECO:0007669"/>
    <property type="project" value="InterPro"/>
</dbReference>
<evidence type="ECO:0000313" key="4">
    <source>
        <dbReference type="RefSeq" id="XP_031419742.1"/>
    </source>
</evidence>
<dbReference type="GO" id="GO:0008289">
    <property type="term" value="F:lipid binding"/>
    <property type="evidence" value="ECO:0007669"/>
    <property type="project" value="InterPro"/>
</dbReference>
<keyword evidence="3" id="KW-1185">Reference proteome</keyword>
<protein>
    <submittedName>
        <fullName evidence="4">Uncharacterized protein LOC116219857 isoform X1</fullName>
    </submittedName>
</protein>
<gene>
    <name evidence="4" type="primary">LOC116219857</name>
</gene>
<evidence type="ECO:0000313" key="3">
    <source>
        <dbReference type="Proteomes" id="UP000515152"/>
    </source>
</evidence>
<sequence>MHAPPPKHAPPPPPSPRPQSLTQGQAESADQTQPHEELYEYIEPQGENPALSPEHHHSKTGLIIQNCMEELKIQQEPPEKCLYIEEPLYIDPDELNLPVRKLKPFRPPPPSSASIRHAASERSHTEHYKRGDPGDSHADTSQKSGLRPQLSLPSHLPMASRGPQRTVSSSKNDLDMLMEWWGTTKCWENLYESDINHQVQEQNQQTLVSVAQRVRLALQLFECLHFHRGQLFNSHITQLHGLADQLDQTSKKAKVAGITGGSMAAAAGIVLAPVTLGLSLAATAIGVGFAVGGAKGGSAAMTDKLYSSQERKKVEEILQEHKAQMKDVEGCLQFINMGIERLCKFEPLTLQGADEEVVKMTRIAQILGRNSDLRPAALSSDALDGFTAGMDIYFEKQPKRKRA</sequence>
<dbReference type="KEGG" id="char:116219857"/>
<dbReference type="GO" id="GO:0016020">
    <property type="term" value="C:membrane"/>
    <property type="evidence" value="ECO:0007669"/>
    <property type="project" value="TreeGrafter"/>
</dbReference>
<dbReference type="PANTHER" id="PTHR14096">
    <property type="entry name" value="APOLIPOPROTEIN L"/>
    <property type="match status" value="1"/>
</dbReference>
<organism evidence="3 4">
    <name type="scientific">Clupea harengus</name>
    <name type="common">Atlantic herring</name>
    <dbReference type="NCBI Taxonomy" id="7950"/>
    <lineage>
        <taxon>Eukaryota</taxon>
        <taxon>Metazoa</taxon>
        <taxon>Chordata</taxon>
        <taxon>Craniata</taxon>
        <taxon>Vertebrata</taxon>
        <taxon>Euteleostomi</taxon>
        <taxon>Actinopterygii</taxon>
        <taxon>Neopterygii</taxon>
        <taxon>Teleostei</taxon>
        <taxon>Clupei</taxon>
        <taxon>Clupeiformes</taxon>
        <taxon>Clupeoidei</taxon>
        <taxon>Clupeidae</taxon>
        <taxon>Clupea</taxon>
    </lineage>
</organism>
<feature type="compositionally biased region" description="Polar residues" evidence="2">
    <location>
        <begin position="19"/>
        <end position="32"/>
    </location>
</feature>
<comment type="similarity">
    <text evidence="1">Belongs to the apolipoprotein L family.</text>
</comment>